<reference evidence="2" key="1">
    <citation type="submission" date="2007-04" db="EMBL/GenBank/DDBJ databases">
        <authorList>
            <consortium name="The Broad Institute Genome Sequencing Platform"/>
            <person name="Birren B."/>
            <person name="Lander E."/>
            <person name="Galagan J."/>
            <person name="Nusbaum C."/>
            <person name="Devon K."/>
            <person name="Ma L.-J."/>
            <person name="Jaffe D."/>
            <person name="Butler J."/>
            <person name="Alvarez P."/>
            <person name="Gnerre S."/>
            <person name="Grabherr M."/>
            <person name="Kleber M."/>
            <person name="Mauceli E."/>
            <person name="Brockman W."/>
            <person name="MacCallum I.A."/>
            <person name="Young S."/>
            <person name="LaButti K."/>
            <person name="DeCaprio D."/>
            <person name="Crawford M."/>
            <person name="Koehrsen M."/>
            <person name="Engels R."/>
            <person name="Montgomery P."/>
            <person name="Pearson M."/>
            <person name="Howarth C."/>
            <person name="Larson L."/>
            <person name="White J."/>
            <person name="O'Leary S."/>
            <person name="Kodira C."/>
            <person name="Zeng Q."/>
            <person name="Yandava C."/>
            <person name="Alvarado L."/>
            <person name="Kistler C."/>
            <person name="Shim W.-B."/>
            <person name="Kang S."/>
            <person name="Woloshuk C."/>
        </authorList>
    </citation>
    <scope>NUCLEOTIDE SEQUENCE</scope>
    <source>
        <strain evidence="2">4287</strain>
    </source>
</reference>
<dbReference type="AlphaFoldDB" id="A0A0J9UFW5"/>
<dbReference type="RefSeq" id="XP_018235758.1">
    <property type="nucleotide sequence ID" value="XM_018398334.1"/>
</dbReference>
<sequence length="40" mass="4370">MTGGMIVRRRRQATTGWGIGSQSAKTQPRRSRGPRGGKKT</sequence>
<dbReference type="Proteomes" id="UP000009097">
    <property type="component" value="Unassembled WGS sequence"/>
</dbReference>
<dbReference type="VEuPathDB" id="FungiDB:FOXG_18271"/>
<proteinExistence type="predicted"/>
<name>A0A0J9UFW5_FUSO4</name>
<feature type="region of interest" description="Disordered" evidence="1">
    <location>
        <begin position="1"/>
        <end position="40"/>
    </location>
</feature>
<evidence type="ECO:0000313" key="3">
    <source>
        <dbReference type="Proteomes" id="UP000009097"/>
    </source>
</evidence>
<evidence type="ECO:0000313" key="2">
    <source>
        <dbReference type="EMBL" id="KNA97712.1"/>
    </source>
</evidence>
<feature type="compositionally biased region" description="Basic residues" evidence="1">
    <location>
        <begin position="27"/>
        <end position="40"/>
    </location>
</feature>
<evidence type="ECO:0000256" key="1">
    <source>
        <dbReference type="SAM" id="MobiDB-lite"/>
    </source>
</evidence>
<gene>
    <name evidence="2" type="ORF">FOXG_18271</name>
</gene>
<protein>
    <submittedName>
        <fullName evidence="2">Uncharacterized protein</fullName>
    </submittedName>
</protein>
<dbReference type="KEGG" id="fox:FOXG_18271"/>
<organism evidence="2 3">
    <name type="scientific">Fusarium oxysporum f. sp. lycopersici (strain 4287 / CBS 123668 / FGSC 9935 / NRRL 34936)</name>
    <name type="common">Fusarium vascular wilt of tomato</name>
    <dbReference type="NCBI Taxonomy" id="426428"/>
    <lineage>
        <taxon>Eukaryota</taxon>
        <taxon>Fungi</taxon>
        <taxon>Dikarya</taxon>
        <taxon>Ascomycota</taxon>
        <taxon>Pezizomycotina</taxon>
        <taxon>Sordariomycetes</taxon>
        <taxon>Hypocreomycetidae</taxon>
        <taxon>Hypocreales</taxon>
        <taxon>Nectriaceae</taxon>
        <taxon>Fusarium</taxon>
        <taxon>Fusarium oxysporum species complex</taxon>
    </lineage>
</organism>
<reference evidence="2" key="2">
    <citation type="journal article" date="2010" name="Nature">
        <title>Comparative genomics reveals mobile pathogenicity chromosomes in Fusarium.</title>
        <authorList>
            <person name="Ma L.J."/>
            <person name="van der Does H.C."/>
            <person name="Borkovich K.A."/>
            <person name="Coleman J.J."/>
            <person name="Daboussi M.J."/>
            <person name="Di Pietro A."/>
            <person name="Dufresne M."/>
            <person name="Freitag M."/>
            <person name="Grabherr M."/>
            <person name="Henrissat B."/>
            <person name="Houterman P.M."/>
            <person name="Kang S."/>
            <person name="Shim W.B."/>
            <person name="Woloshuk C."/>
            <person name="Xie X."/>
            <person name="Xu J.R."/>
            <person name="Antoniw J."/>
            <person name="Baker S.E."/>
            <person name="Bluhm B.H."/>
            <person name="Breakspear A."/>
            <person name="Brown D.W."/>
            <person name="Butchko R.A."/>
            <person name="Chapman S."/>
            <person name="Coulson R."/>
            <person name="Coutinho P.M."/>
            <person name="Danchin E.G."/>
            <person name="Diener A."/>
            <person name="Gale L.R."/>
            <person name="Gardiner D.M."/>
            <person name="Goff S."/>
            <person name="Hammond-Kosack K.E."/>
            <person name="Hilburn K."/>
            <person name="Hua-Van A."/>
            <person name="Jonkers W."/>
            <person name="Kazan K."/>
            <person name="Kodira C.D."/>
            <person name="Koehrsen M."/>
            <person name="Kumar L."/>
            <person name="Lee Y.H."/>
            <person name="Li L."/>
            <person name="Manners J.M."/>
            <person name="Miranda-Saavedra D."/>
            <person name="Mukherjee M."/>
            <person name="Park G."/>
            <person name="Park J."/>
            <person name="Park S.Y."/>
            <person name="Proctor R.H."/>
            <person name="Regev A."/>
            <person name="Ruiz-Roldan M.C."/>
            <person name="Sain D."/>
            <person name="Sakthikumar S."/>
            <person name="Sykes S."/>
            <person name="Schwartz D.C."/>
            <person name="Turgeon B.G."/>
            <person name="Wapinski I."/>
            <person name="Yoder O."/>
            <person name="Young S."/>
            <person name="Zeng Q."/>
            <person name="Zhou S."/>
            <person name="Galagan J."/>
            <person name="Cuomo C.A."/>
            <person name="Kistler H.C."/>
            <person name="Rep M."/>
        </authorList>
    </citation>
    <scope>NUCLEOTIDE SEQUENCE [LARGE SCALE GENOMIC DNA]</scope>
    <source>
        <strain evidence="2">4287</strain>
    </source>
</reference>
<dbReference type="EMBL" id="DS231697">
    <property type="protein sequence ID" value="KNA97712.1"/>
    <property type="molecule type" value="Genomic_DNA"/>
</dbReference>
<accession>A0A0J9UFW5</accession>
<dbReference type="GeneID" id="28958977"/>